<accession>M4Z506</accession>
<dbReference type="KEGG" id="aol:S58_20850"/>
<evidence type="ECO:0000256" key="3">
    <source>
        <dbReference type="ARBA" id="ARBA00023163"/>
    </source>
</evidence>
<protein>
    <submittedName>
        <fullName evidence="6">Putative transcriptional regulator, TetR family</fullName>
    </submittedName>
</protein>
<dbReference type="PRINTS" id="PR00455">
    <property type="entry name" value="HTHTETR"/>
</dbReference>
<dbReference type="GeneID" id="301815999"/>
<dbReference type="SUPFAM" id="SSF46689">
    <property type="entry name" value="Homeodomain-like"/>
    <property type="match status" value="1"/>
</dbReference>
<dbReference type="InterPro" id="IPR050109">
    <property type="entry name" value="HTH-type_TetR-like_transc_reg"/>
</dbReference>
<dbReference type="PANTHER" id="PTHR30055:SF234">
    <property type="entry name" value="HTH-TYPE TRANSCRIPTIONAL REGULATOR BETI"/>
    <property type="match status" value="1"/>
</dbReference>
<evidence type="ECO:0000256" key="2">
    <source>
        <dbReference type="ARBA" id="ARBA00023125"/>
    </source>
</evidence>
<name>M4Z506_9BRAD</name>
<dbReference type="eggNOG" id="COG1309">
    <property type="taxonomic scope" value="Bacteria"/>
</dbReference>
<evidence type="ECO:0000259" key="5">
    <source>
        <dbReference type="PROSITE" id="PS50977"/>
    </source>
</evidence>
<dbReference type="AlphaFoldDB" id="M4Z506"/>
<dbReference type="PATRIC" id="fig|1245469.3.peg.2136"/>
<proteinExistence type="predicted"/>
<gene>
    <name evidence="6" type="ORF">S58_20850</name>
</gene>
<dbReference type="HOGENOM" id="CLU_069356_46_0_5"/>
<dbReference type="InterPro" id="IPR009057">
    <property type="entry name" value="Homeodomain-like_sf"/>
</dbReference>
<dbReference type="Pfam" id="PF00440">
    <property type="entry name" value="TetR_N"/>
    <property type="match status" value="1"/>
</dbReference>
<feature type="DNA-binding region" description="H-T-H motif" evidence="4">
    <location>
        <begin position="41"/>
        <end position="60"/>
    </location>
</feature>
<dbReference type="STRING" id="1245469.S58_20850"/>
<dbReference type="Proteomes" id="UP000011841">
    <property type="component" value="Chromosome"/>
</dbReference>
<keyword evidence="2 4" id="KW-0238">DNA-binding</keyword>
<dbReference type="PROSITE" id="PS50977">
    <property type="entry name" value="HTH_TETR_2"/>
    <property type="match status" value="1"/>
</dbReference>
<dbReference type="Gene3D" id="1.10.357.10">
    <property type="entry name" value="Tetracycline Repressor, domain 2"/>
    <property type="match status" value="1"/>
</dbReference>
<dbReference type="GO" id="GO:0003700">
    <property type="term" value="F:DNA-binding transcription factor activity"/>
    <property type="evidence" value="ECO:0007669"/>
    <property type="project" value="TreeGrafter"/>
</dbReference>
<keyword evidence="7" id="KW-1185">Reference proteome</keyword>
<evidence type="ECO:0000256" key="4">
    <source>
        <dbReference type="PROSITE-ProRule" id="PRU00335"/>
    </source>
</evidence>
<evidence type="ECO:0000256" key="1">
    <source>
        <dbReference type="ARBA" id="ARBA00023015"/>
    </source>
</evidence>
<sequence length="209" mass="23483">MQQTPEILRKTPVQKRTRQTLDVIFEATAQLLQSGGGKGLNTNAIAERAGFSIGTLYSYFKDKTSLLRALVLREFVRQEAQFADTLEAHRGLGREAIVRAAVRQGFAPFAGRHRVRRHLLVLFGNDAELQKALHDMVDRMTGRLIEAVGLESEAIPAARRYILIRAALGPIRAAVMCEHRWIETTELEDELVRLLLFLLQPDTRAPIAC</sequence>
<dbReference type="GO" id="GO:0000976">
    <property type="term" value="F:transcription cis-regulatory region binding"/>
    <property type="evidence" value="ECO:0007669"/>
    <property type="project" value="TreeGrafter"/>
</dbReference>
<feature type="domain" description="HTH tetR-type" evidence="5">
    <location>
        <begin position="18"/>
        <end position="78"/>
    </location>
</feature>
<keyword evidence="1" id="KW-0805">Transcription regulation</keyword>
<evidence type="ECO:0000313" key="7">
    <source>
        <dbReference type="Proteomes" id="UP000011841"/>
    </source>
</evidence>
<dbReference type="EMBL" id="AP012603">
    <property type="protein sequence ID" value="BAM88092.1"/>
    <property type="molecule type" value="Genomic_DNA"/>
</dbReference>
<dbReference type="PANTHER" id="PTHR30055">
    <property type="entry name" value="HTH-TYPE TRANSCRIPTIONAL REGULATOR RUTR"/>
    <property type="match status" value="1"/>
</dbReference>
<keyword evidence="3" id="KW-0804">Transcription</keyword>
<reference evidence="6 7" key="1">
    <citation type="journal article" date="2013" name="Appl. Environ. Microbiol.">
        <title>Genome analysis suggests that the soil oligotrophic bacterium Agromonas oligotrophica (Bradyrhizobium oligotrophicum) is a nitrogen-fixing symbiont of Aeschynomene indica.</title>
        <authorList>
            <person name="Okubo T."/>
            <person name="Fukushima S."/>
            <person name="Itakura M."/>
            <person name="Oshima K."/>
            <person name="Longtonglang A."/>
            <person name="Teaumroong N."/>
            <person name="Mitsui H."/>
            <person name="Hattori M."/>
            <person name="Hattori R."/>
            <person name="Hattori T."/>
            <person name="Minamisawa K."/>
        </authorList>
    </citation>
    <scope>NUCLEOTIDE SEQUENCE [LARGE SCALE GENOMIC DNA]</scope>
    <source>
        <strain evidence="6 7">S58</strain>
    </source>
</reference>
<organism evidence="6 7">
    <name type="scientific">Bradyrhizobium oligotrophicum S58</name>
    <dbReference type="NCBI Taxonomy" id="1245469"/>
    <lineage>
        <taxon>Bacteria</taxon>
        <taxon>Pseudomonadati</taxon>
        <taxon>Pseudomonadota</taxon>
        <taxon>Alphaproteobacteria</taxon>
        <taxon>Hyphomicrobiales</taxon>
        <taxon>Nitrobacteraceae</taxon>
        <taxon>Bradyrhizobium</taxon>
    </lineage>
</organism>
<dbReference type="RefSeq" id="WP_015665218.1">
    <property type="nucleotide sequence ID" value="NC_020453.1"/>
</dbReference>
<dbReference type="OrthoDB" id="9808189at2"/>
<evidence type="ECO:0000313" key="6">
    <source>
        <dbReference type="EMBL" id="BAM88092.1"/>
    </source>
</evidence>
<dbReference type="InterPro" id="IPR001647">
    <property type="entry name" value="HTH_TetR"/>
</dbReference>